<dbReference type="CDD" id="cd03809">
    <property type="entry name" value="GT4_MtfB-like"/>
    <property type="match status" value="1"/>
</dbReference>
<organism evidence="4 5">
    <name type="scientific">Pseudomonas helleri</name>
    <dbReference type="NCBI Taxonomy" id="1608996"/>
    <lineage>
        <taxon>Bacteria</taxon>
        <taxon>Pseudomonadati</taxon>
        <taxon>Pseudomonadota</taxon>
        <taxon>Gammaproteobacteria</taxon>
        <taxon>Pseudomonadales</taxon>
        <taxon>Pseudomonadaceae</taxon>
        <taxon>Pseudomonas</taxon>
    </lineage>
</organism>
<evidence type="ECO:0000313" key="5">
    <source>
        <dbReference type="Proteomes" id="UP000443000"/>
    </source>
</evidence>
<dbReference type="GO" id="GO:0016757">
    <property type="term" value="F:glycosyltransferase activity"/>
    <property type="evidence" value="ECO:0007669"/>
    <property type="project" value="InterPro"/>
</dbReference>
<dbReference type="SUPFAM" id="SSF53756">
    <property type="entry name" value="UDP-Glycosyltransferase/glycogen phosphorylase"/>
    <property type="match status" value="2"/>
</dbReference>
<dbReference type="PANTHER" id="PTHR46401">
    <property type="entry name" value="GLYCOSYLTRANSFERASE WBBK-RELATED"/>
    <property type="match status" value="1"/>
</dbReference>
<accession>A0A6G1W905</accession>
<reference evidence="5 6" key="1">
    <citation type="submission" date="2019-10" db="EMBL/GenBank/DDBJ databases">
        <title>Evaluation of single-gene subtyping targets for Pseudomonas.</title>
        <authorList>
            <person name="Reichler S.J."/>
            <person name="Orsi R.H."/>
            <person name="Wiedmann M."/>
            <person name="Martin N.H."/>
            <person name="Murphy S.I."/>
        </authorList>
    </citation>
    <scope>NUCLEOTIDE SEQUENCE [LARGE SCALE GENOMIC DNA]</scope>
    <source>
        <strain evidence="3 6">FSL R10-0802</strain>
        <strain evidence="4 5">FSL R10-1594</strain>
    </source>
</reference>
<dbReference type="Proteomes" id="UP000443000">
    <property type="component" value="Unassembled WGS sequence"/>
</dbReference>
<dbReference type="Proteomes" id="UP000713985">
    <property type="component" value="Unassembled WGS sequence"/>
</dbReference>
<evidence type="ECO:0000256" key="1">
    <source>
        <dbReference type="ARBA" id="ARBA00022679"/>
    </source>
</evidence>
<gene>
    <name evidence="4" type="ORF">GHN41_20680</name>
    <name evidence="3" type="ORF">GHN94_16890</name>
</gene>
<sequence>MRIVFDLQSCQSTSSRTRGIGRYSLAHVRALIEKAPDHEVILALNNGFSDTIELVQEEFFGILPPSNIKVFSALSGLFDMGPGNQWRHDASQELYQDFIRELKPDVFHVTSLFEGFSDAVTGIVNNHAGINSVTLYDLIPFQYSETYLVGEPLQNWYFRKMQALKSADILLAISESSRQEAIEIIGLPPERVVNISSAIGSHFAVSRCSVERKNELQTKFGLRDDYILYTGGIDSRKNIEGLITAYAMLPIELRDRHQLAVVCNVDSASRSRLHSFAKSAGLPMGQLVLTGFVTEQELVDIYNMAKLFVFPSLHEGFGLPALEAMACGVPTLVSNTSSLPEVVGRKDVQFDPRDPRAISQSILETLTNPLRMTELREHGLQQARQFSWEKTAEVTLHAFETAVAEKKKQRPFFTGFSAPVSADLPQDGYPPPGRRPRLAFVSPLPPSESGISYYSAELLPELARYYDIDVVTPQTELSDRWIRGNFPCRTPAWFEKNASRYERVLYHFGNSSFHSHMFSLLERIPGTVVLHDFFLSGILYYQQASGAEADSYAQALLRSHGYEALQTFYREGQESTKRYPANLPVLLQAQGVIVHSEYSRTLANEFYGHDVGNDWACIPLLRAPKLLLDNATAKQCLGMPASSRITATFGFIAPTKLNIELIDAWVAAHENNPDAYLVFVGRNNRDIYGREVMDRIEQSPARNRIRITGFATTEDYNFWLAATDVAVQLRTSSRGETSAALYDCISAGKALIFNANGSGAELPETIACRLPDTFTQQELTQALSNLLTNTDEADLLSQAALAYRARLSPPTVARQYWQSIERFAFEHPLARQRQLLDRLRTLPDHAIQSSSALVELACAATQNIDYAQLPFCYIDLTCLNNELTVELQASLARLLIELPKGWRVELVQQVAGHYQILCQLACRLLEIPESENVPLLTRTHDAWIHIESVVAETSVYSRLPHIELIQKDQLERLTPQALANWLLGLASIKAVAGN</sequence>
<dbReference type="CDD" id="cd03801">
    <property type="entry name" value="GT4_PimA-like"/>
    <property type="match status" value="1"/>
</dbReference>
<proteinExistence type="predicted"/>
<dbReference type="Pfam" id="PF00534">
    <property type="entry name" value="Glycos_transf_1"/>
    <property type="match status" value="1"/>
</dbReference>
<comment type="caution">
    <text evidence="4">The sequence shown here is derived from an EMBL/GenBank/DDBJ whole genome shotgun (WGS) entry which is preliminary data.</text>
</comment>
<dbReference type="EMBL" id="WIWP01000034">
    <property type="protein sequence ID" value="MQT27492.1"/>
    <property type="molecule type" value="Genomic_DNA"/>
</dbReference>
<evidence type="ECO:0000313" key="4">
    <source>
        <dbReference type="EMBL" id="MQU18843.1"/>
    </source>
</evidence>
<keyword evidence="1 4" id="KW-0808">Transferase</keyword>
<evidence type="ECO:0000313" key="6">
    <source>
        <dbReference type="Proteomes" id="UP000713985"/>
    </source>
</evidence>
<feature type="domain" description="Glycosyl transferase family 1" evidence="2">
    <location>
        <begin position="221"/>
        <end position="380"/>
    </location>
</feature>
<dbReference type="PANTHER" id="PTHR46401:SF2">
    <property type="entry name" value="GLYCOSYLTRANSFERASE WBBK-RELATED"/>
    <property type="match status" value="1"/>
</dbReference>
<evidence type="ECO:0000313" key="3">
    <source>
        <dbReference type="EMBL" id="MQT27492.1"/>
    </source>
</evidence>
<evidence type="ECO:0000259" key="2">
    <source>
        <dbReference type="Pfam" id="PF00534"/>
    </source>
</evidence>
<dbReference type="RefSeq" id="WP_153405560.1">
    <property type="nucleotide sequence ID" value="NZ_WIVT01000035.1"/>
</dbReference>
<dbReference type="InterPro" id="IPR001296">
    <property type="entry name" value="Glyco_trans_1"/>
</dbReference>
<dbReference type="GO" id="GO:0009103">
    <property type="term" value="P:lipopolysaccharide biosynthetic process"/>
    <property type="evidence" value="ECO:0007669"/>
    <property type="project" value="TreeGrafter"/>
</dbReference>
<keyword evidence="6" id="KW-1185">Reference proteome</keyword>
<dbReference type="Gene3D" id="3.40.50.2000">
    <property type="entry name" value="Glycogen Phosphorylase B"/>
    <property type="match status" value="3"/>
</dbReference>
<dbReference type="AlphaFoldDB" id="A0A6G1W905"/>
<name>A0A6G1W905_9PSED</name>
<dbReference type="OrthoDB" id="9801609at2"/>
<dbReference type="EMBL" id="WIVT01000035">
    <property type="protein sequence ID" value="MQU18843.1"/>
    <property type="molecule type" value="Genomic_DNA"/>
</dbReference>
<protein>
    <submittedName>
        <fullName evidence="4">Glycosyltransferase</fullName>
    </submittedName>
</protein>